<evidence type="ECO:0000313" key="2">
    <source>
        <dbReference type="EMBL" id="KKM79322.1"/>
    </source>
</evidence>
<evidence type="ECO:0000256" key="1">
    <source>
        <dbReference type="SAM" id="Phobius"/>
    </source>
</evidence>
<keyword evidence="1" id="KW-0812">Transmembrane</keyword>
<accession>A0A0F9ND75</accession>
<sequence length="83" mass="9586">MKPELQRKRGRGKHTHKPKAPGLVELFFTFFFFLYLPLAFAGFVLMGVAKLLIKPSHMLITGFLDYHFQEGDFAPKKKTTKKT</sequence>
<name>A0A0F9ND75_9ZZZZ</name>
<comment type="caution">
    <text evidence="2">The sequence shown here is derived from an EMBL/GenBank/DDBJ whole genome shotgun (WGS) entry which is preliminary data.</text>
</comment>
<feature type="transmembrane region" description="Helical" evidence="1">
    <location>
        <begin position="21"/>
        <end position="49"/>
    </location>
</feature>
<gene>
    <name evidence="2" type="ORF">LCGC14_1351150</name>
</gene>
<protein>
    <submittedName>
        <fullName evidence="2">Uncharacterized protein</fullName>
    </submittedName>
</protein>
<dbReference type="AlphaFoldDB" id="A0A0F9ND75"/>
<dbReference type="EMBL" id="LAZR01008350">
    <property type="protein sequence ID" value="KKM79322.1"/>
    <property type="molecule type" value="Genomic_DNA"/>
</dbReference>
<organism evidence="2">
    <name type="scientific">marine sediment metagenome</name>
    <dbReference type="NCBI Taxonomy" id="412755"/>
    <lineage>
        <taxon>unclassified sequences</taxon>
        <taxon>metagenomes</taxon>
        <taxon>ecological metagenomes</taxon>
    </lineage>
</organism>
<keyword evidence="1" id="KW-0472">Membrane</keyword>
<keyword evidence="1" id="KW-1133">Transmembrane helix</keyword>
<reference evidence="2" key="1">
    <citation type="journal article" date="2015" name="Nature">
        <title>Complex archaea that bridge the gap between prokaryotes and eukaryotes.</title>
        <authorList>
            <person name="Spang A."/>
            <person name="Saw J.H."/>
            <person name="Jorgensen S.L."/>
            <person name="Zaremba-Niedzwiedzka K."/>
            <person name="Martijn J."/>
            <person name="Lind A.E."/>
            <person name="van Eijk R."/>
            <person name="Schleper C."/>
            <person name="Guy L."/>
            <person name="Ettema T.J."/>
        </authorList>
    </citation>
    <scope>NUCLEOTIDE SEQUENCE</scope>
</reference>
<proteinExistence type="predicted"/>